<dbReference type="SUPFAM" id="SSF110916">
    <property type="entry name" value="Peptidyl-tRNA hydrolase domain-like"/>
    <property type="match status" value="1"/>
</dbReference>
<reference evidence="4" key="1">
    <citation type="journal article" date="2014" name="Proc. Natl. Acad. Sci. U.S.A.">
        <title>Extensive sampling of basidiomycete genomes demonstrates inadequacy of the white-rot/brown-rot paradigm for wood decay fungi.</title>
        <authorList>
            <person name="Riley R."/>
            <person name="Salamov A.A."/>
            <person name="Brown D.W."/>
            <person name="Nagy L.G."/>
            <person name="Floudas D."/>
            <person name="Held B.W."/>
            <person name="Levasseur A."/>
            <person name="Lombard V."/>
            <person name="Morin E."/>
            <person name="Otillar R."/>
            <person name="Lindquist E.A."/>
            <person name="Sun H."/>
            <person name="LaButti K.M."/>
            <person name="Schmutz J."/>
            <person name="Jabbour D."/>
            <person name="Luo H."/>
            <person name="Baker S.E."/>
            <person name="Pisabarro A.G."/>
            <person name="Walton J.D."/>
            <person name="Blanchette R.A."/>
            <person name="Henrissat B."/>
            <person name="Martin F."/>
            <person name="Cullen D."/>
            <person name="Hibbett D.S."/>
            <person name="Grigoriev I.V."/>
        </authorList>
    </citation>
    <scope>NUCLEOTIDE SEQUENCE [LARGE SCALE GENOMIC DNA]</scope>
    <source>
        <strain evidence="4">FD-172 SS1</strain>
    </source>
</reference>
<evidence type="ECO:0000313" key="4">
    <source>
        <dbReference type="Proteomes" id="UP000027195"/>
    </source>
</evidence>
<dbReference type="InterPro" id="IPR052104">
    <property type="entry name" value="Mito_Release_Factor_mL62"/>
</dbReference>
<protein>
    <recommendedName>
        <fullName evidence="2">Prokaryotic-type class I peptide chain release factors domain-containing protein</fullName>
    </recommendedName>
</protein>
<dbReference type="InParanoid" id="A0A067MM35"/>
<evidence type="ECO:0000259" key="2">
    <source>
        <dbReference type="Pfam" id="PF00472"/>
    </source>
</evidence>
<organism evidence="3 4">
    <name type="scientific">Botryobasidium botryosum (strain FD-172 SS1)</name>
    <dbReference type="NCBI Taxonomy" id="930990"/>
    <lineage>
        <taxon>Eukaryota</taxon>
        <taxon>Fungi</taxon>
        <taxon>Dikarya</taxon>
        <taxon>Basidiomycota</taxon>
        <taxon>Agaricomycotina</taxon>
        <taxon>Agaricomycetes</taxon>
        <taxon>Cantharellales</taxon>
        <taxon>Botryobasidiaceae</taxon>
        <taxon>Botryobasidium</taxon>
    </lineage>
</organism>
<feature type="domain" description="Prokaryotic-type class I peptide chain release factors" evidence="2">
    <location>
        <begin position="63"/>
        <end position="191"/>
    </location>
</feature>
<dbReference type="EMBL" id="KL198030">
    <property type="protein sequence ID" value="KDQ15780.1"/>
    <property type="molecule type" value="Genomic_DNA"/>
</dbReference>
<dbReference type="InterPro" id="IPR000352">
    <property type="entry name" value="Pep_chain_release_fac_I"/>
</dbReference>
<name>A0A067MM35_BOTB1</name>
<dbReference type="Proteomes" id="UP000027195">
    <property type="component" value="Unassembled WGS sequence"/>
</dbReference>
<evidence type="ECO:0000313" key="3">
    <source>
        <dbReference type="EMBL" id="KDQ15780.1"/>
    </source>
</evidence>
<dbReference type="GO" id="GO:0016150">
    <property type="term" value="F:translation release factor activity, codon nonspecific"/>
    <property type="evidence" value="ECO:0007669"/>
    <property type="project" value="TreeGrafter"/>
</dbReference>
<dbReference type="GO" id="GO:0005762">
    <property type="term" value="C:mitochondrial large ribosomal subunit"/>
    <property type="evidence" value="ECO:0007669"/>
    <property type="project" value="TreeGrafter"/>
</dbReference>
<dbReference type="STRING" id="930990.A0A067MM35"/>
<dbReference type="HOGENOM" id="CLU_089470_0_1_1"/>
<dbReference type="GO" id="GO:0070126">
    <property type="term" value="P:mitochondrial translational termination"/>
    <property type="evidence" value="ECO:0007669"/>
    <property type="project" value="TreeGrafter"/>
</dbReference>
<proteinExistence type="predicted"/>
<dbReference type="FunCoup" id="A0A067MM35">
    <property type="interactions" value="120"/>
</dbReference>
<dbReference type="PANTHER" id="PTHR11075">
    <property type="entry name" value="PEPTIDE CHAIN RELEASE FACTOR"/>
    <property type="match status" value="1"/>
</dbReference>
<dbReference type="Gene3D" id="3.30.160.20">
    <property type="match status" value="1"/>
</dbReference>
<feature type="region of interest" description="Disordered" evidence="1">
    <location>
        <begin position="155"/>
        <end position="199"/>
    </location>
</feature>
<accession>A0A067MM35</accession>
<gene>
    <name evidence="3" type="ORF">BOTBODRAFT_31263</name>
</gene>
<dbReference type="AlphaFoldDB" id="A0A067MM35"/>
<feature type="compositionally biased region" description="Basic and acidic residues" evidence="1">
    <location>
        <begin position="185"/>
        <end position="199"/>
    </location>
</feature>
<dbReference type="Pfam" id="PF00472">
    <property type="entry name" value="RF-1"/>
    <property type="match status" value="1"/>
</dbReference>
<keyword evidence="4" id="KW-1185">Reference proteome</keyword>
<sequence length="199" mass="21859">MLASRLTITVLSRPTPAISKATPALIRTLSTTPLPKPPHLTQLTTPEEHALARTWVAAFKNASLSRSDVELSFSRSSGPGGQHVNKVNTKATVRCSLDAYWMPVWARDGLVKTPAYVPSTSSLLITSMQARSQSQNVDDCLLKLHALVLAKASAPLKNEPSEEQRARVRALERAEKTRNKVVKKTRSDVKQGRRKGGWD</sequence>
<dbReference type="GO" id="GO:0004045">
    <property type="term" value="F:peptidyl-tRNA hydrolase activity"/>
    <property type="evidence" value="ECO:0007669"/>
    <property type="project" value="TreeGrafter"/>
</dbReference>
<dbReference type="OrthoDB" id="270639at2759"/>
<feature type="compositionally biased region" description="Basic and acidic residues" evidence="1">
    <location>
        <begin position="159"/>
        <end position="178"/>
    </location>
</feature>
<evidence type="ECO:0000256" key="1">
    <source>
        <dbReference type="SAM" id="MobiDB-lite"/>
    </source>
</evidence>
<dbReference type="PANTHER" id="PTHR11075:SF54">
    <property type="entry name" value="LARGE RIBOSOMAL SUBUNIT PROTEIN ML62"/>
    <property type="match status" value="1"/>
</dbReference>